<feature type="domain" description="Thioesterase" evidence="3">
    <location>
        <begin position="56"/>
        <end position="134"/>
    </location>
</feature>
<dbReference type="SUPFAM" id="SSF54637">
    <property type="entry name" value="Thioesterase/thiol ester dehydrase-isomerase"/>
    <property type="match status" value="1"/>
</dbReference>
<dbReference type="RefSeq" id="WP_047805469.1">
    <property type="nucleotide sequence ID" value="NZ_CP011805.1"/>
</dbReference>
<evidence type="ECO:0000259" key="3">
    <source>
        <dbReference type="Pfam" id="PF03061"/>
    </source>
</evidence>
<evidence type="ECO:0000256" key="2">
    <source>
        <dbReference type="ARBA" id="ARBA00022801"/>
    </source>
</evidence>
<evidence type="ECO:0000256" key="1">
    <source>
        <dbReference type="ARBA" id="ARBA00008324"/>
    </source>
</evidence>
<proteinExistence type="inferred from homology"/>
<dbReference type="OrthoDB" id="9813282at2"/>
<dbReference type="PATRIC" id="fig|543877.4.peg.165"/>
<accession>A0A0G3X7A2</accession>
<keyword evidence="5" id="KW-1185">Reference proteome</keyword>
<dbReference type="PANTHER" id="PTHR43240:SF5">
    <property type="entry name" value="1,4-DIHYDROXY-2-NAPHTHOYL-COA THIOESTERASE 1"/>
    <property type="match status" value="1"/>
</dbReference>
<dbReference type="KEGG" id="amx:AM2010_164"/>
<dbReference type="Pfam" id="PF03061">
    <property type="entry name" value="4HBT"/>
    <property type="match status" value="1"/>
</dbReference>
<evidence type="ECO:0000313" key="4">
    <source>
        <dbReference type="EMBL" id="AKM06253.1"/>
    </source>
</evidence>
<comment type="similarity">
    <text evidence="1">Belongs to the thioesterase PaaI family.</text>
</comment>
<gene>
    <name evidence="4" type="ORF">AM2010_164</name>
</gene>
<organism evidence="4 5">
    <name type="scientific">Pelagerythrobacter marensis</name>
    <dbReference type="NCBI Taxonomy" id="543877"/>
    <lineage>
        <taxon>Bacteria</taxon>
        <taxon>Pseudomonadati</taxon>
        <taxon>Pseudomonadota</taxon>
        <taxon>Alphaproteobacteria</taxon>
        <taxon>Sphingomonadales</taxon>
        <taxon>Erythrobacteraceae</taxon>
        <taxon>Pelagerythrobacter</taxon>
    </lineage>
</organism>
<dbReference type="Gene3D" id="3.10.129.10">
    <property type="entry name" value="Hotdog Thioesterase"/>
    <property type="match status" value="1"/>
</dbReference>
<dbReference type="GO" id="GO:0005829">
    <property type="term" value="C:cytosol"/>
    <property type="evidence" value="ECO:0007669"/>
    <property type="project" value="TreeGrafter"/>
</dbReference>
<name>A0A0G3X7A2_9SPHN</name>
<dbReference type="CDD" id="cd03443">
    <property type="entry name" value="PaaI_thioesterase"/>
    <property type="match status" value="1"/>
</dbReference>
<dbReference type="InterPro" id="IPR006683">
    <property type="entry name" value="Thioestr_dom"/>
</dbReference>
<dbReference type="PANTHER" id="PTHR43240">
    <property type="entry name" value="1,4-DIHYDROXY-2-NAPHTHOYL-COA THIOESTERASE 1"/>
    <property type="match status" value="1"/>
</dbReference>
<dbReference type="AlphaFoldDB" id="A0A0G3X7A2"/>
<sequence>MSGATIWHGGVTPEVAALTELGDQSMPGHIGIEFVEVGPDFMRARMPVDRRTHQPFGRLHGGASVALAETVGSVAAASTIDPARFAAVGMEINANHVRPARDGWVFATVRAENLGRTTQIWSIRIEDEAGKLVCISRLTVAVIEIDRK</sequence>
<reference evidence="4 5" key="1">
    <citation type="submission" date="2015-06" db="EMBL/GenBank/DDBJ databases">
        <authorList>
            <person name="Kim K.M."/>
        </authorList>
    </citation>
    <scope>NUCLEOTIDE SEQUENCE [LARGE SCALE GENOMIC DNA]</scope>
    <source>
        <strain evidence="4 5">KCTC 22370</strain>
    </source>
</reference>
<dbReference type="EMBL" id="CP011805">
    <property type="protein sequence ID" value="AKM06253.1"/>
    <property type="molecule type" value="Genomic_DNA"/>
</dbReference>
<dbReference type="NCBIfam" id="TIGR00369">
    <property type="entry name" value="unchar_dom_1"/>
    <property type="match status" value="1"/>
</dbReference>
<evidence type="ECO:0000313" key="5">
    <source>
        <dbReference type="Proteomes" id="UP000037643"/>
    </source>
</evidence>
<dbReference type="InterPro" id="IPR003736">
    <property type="entry name" value="PAAI_dom"/>
</dbReference>
<keyword evidence="2" id="KW-0378">Hydrolase</keyword>
<dbReference type="Proteomes" id="UP000037643">
    <property type="component" value="Chromosome"/>
</dbReference>
<dbReference type="GO" id="GO:0061522">
    <property type="term" value="F:1,4-dihydroxy-2-naphthoyl-CoA thioesterase activity"/>
    <property type="evidence" value="ECO:0007669"/>
    <property type="project" value="TreeGrafter"/>
</dbReference>
<dbReference type="InterPro" id="IPR029069">
    <property type="entry name" value="HotDog_dom_sf"/>
</dbReference>
<protein>
    <submittedName>
        <fullName evidence="4">Phenylacetic acid degradation-related protein</fullName>
    </submittedName>
</protein>
<dbReference type="STRING" id="543877.AM2010_164"/>